<dbReference type="Gene3D" id="3.20.20.390">
    <property type="entry name" value="FMN-linked oxidoreductases"/>
    <property type="match status" value="1"/>
</dbReference>
<dbReference type="InterPro" id="IPR038597">
    <property type="entry name" value="GGGP/HepGP_synthase_sf"/>
</dbReference>
<accession>A0A218NMJ7</accession>
<keyword evidence="1 9" id="KW-0444">Lipid biosynthesis</keyword>
<dbReference type="NCBIfam" id="NF003198">
    <property type="entry name" value="PRK04169.1-2"/>
    <property type="match status" value="1"/>
</dbReference>
<dbReference type="GO" id="GO:0005737">
    <property type="term" value="C:cytoplasm"/>
    <property type="evidence" value="ECO:0007669"/>
    <property type="project" value="UniProtKB-SubCell"/>
</dbReference>
<evidence type="ECO:0000256" key="6">
    <source>
        <dbReference type="ARBA" id="ARBA00023209"/>
    </source>
</evidence>
<keyword evidence="4 9" id="KW-0460">Magnesium</keyword>
<name>A0A218NMJ7_9ARCH</name>
<proteinExistence type="inferred from homology"/>
<dbReference type="KEGG" id="marh:Mia14_0378"/>
<feature type="binding site" evidence="9">
    <location>
        <position position="37"/>
    </location>
    <ligand>
        <name>Mg(2+)</name>
        <dbReference type="ChEBI" id="CHEBI:18420"/>
    </ligand>
</feature>
<dbReference type="GO" id="GO:0047294">
    <property type="term" value="F:phosphoglycerol geranylgeranyltransferase activity"/>
    <property type="evidence" value="ECO:0007669"/>
    <property type="project" value="UniProtKB-UniRule"/>
</dbReference>
<evidence type="ECO:0000256" key="8">
    <source>
        <dbReference type="ARBA" id="ARBA00047288"/>
    </source>
</evidence>
<keyword evidence="11" id="KW-1185">Reference proteome</keyword>
<dbReference type="EMBL" id="CP019964">
    <property type="protein sequence ID" value="ASI13700.1"/>
    <property type="molecule type" value="Genomic_DNA"/>
</dbReference>
<gene>
    <name evidence="10" type="ORF">Mia14_0378</name>
</gene>
<reference evidence="10 11" key="1">
    <citation type="journal article" date="2017" name="Nat. Commun.">
        <title>'ARMAN' archaea depend on association with euryarchaeal host in culture and in situ.</title>
        <authorList>
            <person name="Golyshina O."/>
            <person name="Toshchakov S."/>
            <person name="Makarova K."/>
            <person name="Gavrilov S."/>
            <person name="Korzhenkov A."/>
            <person name="La Cono V."/>
            <person name="Arcadi E."/>
            <person name="Nechitaylo T."/>
            <person name="Ferrer M."/>
            <person name="Kublanov I."/>
            <person name="Wolf Y."/>
            <person name="Yakimov M."/>
            <person name="Golyshin P."/>
            <person name="Slesarev A."/>
            <person name="Kozyavkin S."/>
        </authorList>
    </citation>
    <scope>NUCLEOTIDE SEQUENCE [LARGE SCALE GENOMIC DNA]</scope>
    <source>
        <strain evidence="10 11">Mia14</strain>
    </source>
</reference>
<dbReference type="PANTHER" id="PTHR21235:SF22">
    <property type="entry name" value="GERANYLGERANYLGLYCERYL PHOSPHATE SYNTHASE"/>
    <property type="match status" value="1"/>
</dbReference>
<comment type="subcellular location">
    <subcellularLocation>
        <location evidence="9">Cytoplasm</location>
    </subcellularLocation>
</comment>
<sequence>MIITVLLMQFKTKIGKVEKYIYEKLDTQGSLLLSVIDPLDYKSEKDAINSAVSISQGGADLIVVGGSTGVQGEILDDLALKVKEKVDTPIVLFPGNIATITKYADAIYFMSLLNARNPYWITQAQMLAAPLIRQMNIEALPIGYIVVSPGGTVGWVGDANLVPREKPNIAAALALAGQYLGDRFIITDTGSNPRMQHSGPVPEEMVRAVKSVINVPYIVAGGIISDSDISKILKAGADMVQIGTAFEKSVNVKKTIELFSRTVKEEGKKKLKASK</sequence>
<dbReference type="GO" id="GO:0000287">
    <property type="term" value="F:magnesium ion binding"/>
    <property type="evidence" value="ECO:0007669"/>
    <property type="project" value="UniProtKB-UniRule"/>
</dbReference>
<evidence type="ECO:0000256" key="4">
    <source>
        <dbReference type="ARBA" id="ARBA00022842"/>
    </source>
</evidence>
<evidence type="ECO:0000256" key="3">
    <source>
        <dbReference type="ARBA" id="ARBA00022723"/>
    </source>
</evidence>
<dbReference type="GO" id="GO:0046474">
    <property type="term" value="P:glycerophospholipid biosynthetic process"/>
    <property type="evidence" value="ECO:0007669"/>
    <property type="project" value="UniProtKB-UniRule"/>
</dbReference>
<comment type="caution">
    <text evidence="9">Lacks conserved residue(s) required for the propagation of feature annotation.</text>
</comment>
<dbReference type="NCBIfam" id="TIGR01769">
    <property type="entry name" value="GGGP"/>
    <property type="match status" value="1"/>
</dbReference>
<comment type="cofactor">
    <cofactor evidence="9">
        <name>Mg(2+)</name>
        <dbReference type="ChEBI" id="CHEBI:18420"/>
    </cofactor>
</comment>
<keyword evidence="2 9" id="KW-0808">Transferase</keyword>
<keyword evidence="7 9" id="KW-1208">Phospholipid metabolism</keyword>
<protein>
    <recommendedName>
        <fullName evidence="9">Geranylgeranylglyceryl phosphate synthase</fullName>
        <shortName evidence="9">GGGP synthase</shortName>
        <shortName evidence="9">GGGPS</shortName>
        <ecNumber evidence="9">2.5.1.41</ecNumber>
    </recommendedName>
    <alternativeName>
        <fullName evidence="9">(S)-3-O-geranylgeranylglyceryl phosphate synthase</fullName>
    </alternativeName>
    <alternativeName>
        <fullName evidence="9">Phosphoglycerol geranylgeranyltransferase</fullName>
    </alternativeName>
</protein>
<evidence type="ECO:0000256" key="2">
    <source>
        <dbReference type="ARBA" id="ARBA00022679"/>
    </source>
</evidence>
<dbReference type="InterPro" id="IPR010946">
    <property type="entry name" value="GGGP_synth"/>
</dbReference>
<dbReference type="NCBIfam" id="TIGR01768">
    <property type="entry name" value="GGGP-family"/>
    <property type="match status" value="1"/>
</dbReference>
<comment type="catalytic activity">
    <reaction evidence="8 9">
        <text>sn-glycerol 1-phosphate + (2E,6E,10E)-geranylgeranyl diphosphate = sn-3-O-(geranylgeranyl)glycerol 1-phosphate + diphosphate</text>
        <dbReference type="Rhea" id="RHEA:23404"/>
        <dbReference type="ChEBI" id="CHEBI:33019"/>
        <dbReference type="ChEBI" id="CHEBI:57677"/>
        <dbReference type="ChEBI" id="CHEBI:57685"/>
        <dbReference type="ChEBI" id="CHEBI:58756"/>
        <dbReference type="EC" id="2.5.1.41"/>
    </reaction>
</comment>
<evidence type="ECO:0000256" key="5">
    <source>
        <dbReference type="ARBA" id="ARBA00023098"/>
    </source>
</evidence>
<dbReference type="EC" id="2.5.1.41" evidence="9"/>
<comment type="function">
    <text evidence="9">Prenyltransferase that catalyzes the transfer of the geranylgeranyl moiety of geranylgeranyl diphosphate (GGPP) to the C3 hydroxyl of sn-glycerol-1-phosphate (G1P). This reaction is the first ether-bond-formation step in the biosynthesis of archaeal membrane lipids.</text>
</comment>
<dbReference type="Proteomes" id="UP000197679">
    <property type="component" value="Chromosome"/>
</dbReference>
<feature type="binding site" evidence="9">
    <location>
        <position position="67"/>
    </location>
    <ligand>
        <name>Mg(2+)</name>
        <dbReference type="ChEBI" id="CHEBI:18420"/>
    </ligand>
</feature>
<comment type="pathway">
    <text evidence="9">Membrane lipid metabolism; glycerophospholipid metabolism.</text>
</comment>
<dbReference type="GO" id="GO:0000107">
    <property type="term" value="F:imidazoleglycerol-phosphate synthase activity"/>
    <property type="evidence" value="ECO:0007669"/>
    <property type="project" value="TreeGrafter"/>
</dbReference>
<dbReference type="SUPFAM" id="SSF51395">
    <property type="entry name" value="FMN-linked oxidoreductases"/>
    <property type="match status" value="1"/>
</dbReference>
<dbReference type="Pfam" id="PF01884">
    <property type="entry name" value="PcrB"/>
    <property type="match status" value="1"/>
</dbReference>
<dbReference type="InterPro" id="IPR050064">
    <property type="entry name" value="IGPS_HisA/HisF"/>
</dbReference>
<dbReference type="AlphaFoldDB" id="A0A218NMJ7"/>
<keyword evidence="5 9" id="KW-0443">Lipid metabolism</keyword>
<keyword evidence="9" id="KW-0963">Cytoplasm</keyword>
<dbReference type="PANTHER" id="PTHR21235">
    <property type="entry name" value="IMIDAZOLE GLYCEROL PHOSPHATE SYNTHASE SUBUNIT HISF/H IGP SYNTHASE SUBUNIT HISF/H"/>
    <property type="match status" value="1"/>
</dbReference>
<evidence type="ECO:0000256" key="9">
    <source>
        <dbReference type="HAMAP-Rule" id="MF_00112"/>
    </source>
</evidence>
<dbReference type="InterPro" id="IPR008205">
    <property type="entry name" value="GGGP_HepGP_synthase"/>
</dbReference>
<evidence type="ECO:0000313" key="10">
    <source>
        <dbReference type="EMBL" id="ASI13700.1"/>
    </source>
</evidence>
<keyword evidence="3 9" id="KW-0479">Metal-binding</keyword>
<dbReference type="HAMAP" id="MF_00112">
    <property type="entry name" value="GGGP_HepGP_synthase"/>
    <property type="match status" value="1"/>
</dbReference>
<evidence type="ECO:0000256" key="1">
    <source>
        <dbReference type="ARBA" id="ARBA00022516"/>
    </source>
</evidence>
<evidence type="ECO:0000313" key="11">
    <source>
        <dbReference type="Proteomes" id="UP000197679"/>
    </source>
</evidence>
<organism evidence="10 11">
    <name type="scientific">Candidatus Mancarchaeum acidiphilum</name>
    <dbReference type="NCBI Taxonomy" id="1920749"/>
    <lineage>
        <taxon>Archaea</taxon>
        <taxon>Candidatus Micrarchaeota</taxon>
        <taxon>Candidatus Mancarchaeum</taxon>
    </lineage>
</organism>
<comment type="similarity">
    <text evidence="9">Belongs to the GGGP/HepGP synthase family.</text>
</comment>
<dbReference type="UniPathway" id="UPA00940"/>
<evidence type="ECO:0000256" key="7">
    <source>
        <dbReference type="ARBA" id="ARBA00023264"/>
    </source>
</evidence>
<keyword evidence="6 9" id="KW-0594">Phospholipid biosynthesis</keyword>